<dbReference type="AlphaFoldDB" id="A0A0F9TII4"/>
<gene>
    <name evidence="2" type="ORF">LCGC14_0343970</name>
</gene>
<reference evidence="2" key="1">
    <citation type="journal article" date="2015" name="Nature">
        <title>Complex archaea that bridge the gap between prokaryotes and eukaryotes.</title>
        <authorList>
            <person name="Spang A."/>
            <person name="Saw J.H."/>
            <person name="Jorgensen S.L."/>
            <person name="Zaremba-Niedzwiedzka K."/>
            <person name="Martijn J."/>
            <person name="Lind A.E."/>
            <person name="van Eijk R."/>
            <person name="Schleper C."/>
            <person name="Guy L."/>
            <person name="Ettema T.J."/>
        </authorList>
    </citation>
    <scope>NUCLEOTIDE SEQUENCE</scope>
</reference>
<feature type="transmembrane region" description="Helical" evidence="1">
    <location>
        <begin position="43"/>
        <end position="63"/>
    </location>
</feature>
<evidence type="ECO:0000313" key="2">
    <source>
        <dbReference type="EMBL" id="KKN79069.1"/>
    </source>
</evidence>
<keyword evidence="1" id="KW-0472">Membrane</keyword>
<proteinExistence type="predicted"/>
<organism evidence="2">
    <name type="scientific">marine sediment metagenome</name>
    <dbReference type="NCBI Taxonomy" id="412755"/>
    <lineage>
        <taxon>unclassified sequences</taxon>
        <taxon>metagenomes</taxon>
        <taxon>ecological metagenomes</taxon>
    </lineage>
</organism>
<dbReference type="EMBL" id="LAZR01000253">
    <property type="protein sequence ID" value="KKN79069.1"/>
    <property type="molecule type" value="Genomic_DNA"/>
</dbReference>
<name>A0A0F9TII4_9ZZZZ</name>
<keyword evidence="1" id="KW-1133">Transmembrane helix</keyword>
<comment type="caution">
    <text evidence="2">The sequence shown here is derived from an EMBL/GenBank/DDBJ whole genome shotgun (WGS) entry which is preliminary data.</text>
</comment>
<sequence length="68" mass="7760">MTETHTRTTCGVDEVLSYSDDEVVSSFEAEDRRWTLRAQTIDWLILATMIVVSLGYHLTIFALQPGLR</sequence>
<keyword evidence="1" id="KW-0812">Transmembrane</keyword>
<evidence type="ECO:0000256" key="1">
    <source>
        <dbReference type="SAM" id="Phobius"/>
    </source>
</evidence>
<accession>A0A0F9TII4</accession>
<protein>
    <submittedName>
        <fullName evidence="2">Uncharacterized protein</fullName>
    </submittedName>
</protein>